<sequence>MTPDCPPCLGEVHGAYVLRTSTHLQAARLLVDSKLQEIDNMDEYCDDLTIAVANVLDAFAAIDPSKMLLKIKLHLLRHLPSDARRFGPLVGVVTELFESFNAVFRAASILSNHRAPSRDIALQLADQEGTRLRTLGNISNANPIFRDSLGGRYMMTLYQVHSFFCIVLTDTKLAAFKTGHVKLAPLPKREPGKPRPQREAMILAQTCAAQCINYSEILRDSDSKPDWFKCKDLTAVSGDACPVRSWVFFRSTNDSVATGRLVEILSPAEELASSRAIAVIDCFEVAAAKHAIFEMPVLIRPHAGQLYRAVKVKDILFSFNAQHDCSTAQCSATATRRIEQERVETDLTESVIEHRQPDIFIINTSAFHNFHLLRRSLPRHLTRPVPSTPENAREALHFQHAAKLRAETTRKRKNRAEEAERKAQEAAAAREAAERLEREATELAADDGPPSQRLRIDDSQIPELN</sequence>
<accession>A0AAD6YBH2</accession>
<evidence type="ECO:0000313" key="2">
    <source>
        <dbReference type="EMBL" id="KAJ7209973.1"/>
    </source>
</evidence>
<dbReference type="Proteomes" id="UP001219525">
    <property type="component" value="Unassembled WGS sequence"/>
</dbReference>
<comment type="caution">
    <text evidence="2">The sequence shown here is derived from an EMBL/GenBank/DDBJ whole genome shotgun (WGS) entry which is preliminary data.</text>
</comment>
<dbReference type="EMBL" id="JARJCW010000029">
    <property type="protein sequence ID" value="KAJ7209973.1"/>
    <property type="molecule type" value="Genomic_DNA"/>
</dbReference>
<keyword evidence="3" id="KW-1185">Reference proteome</keyword>
<evidence type="ECO:0000313" key="3">
    <source>
        <dbReference type="Proteomes" id="UP001219525"/>
    </source>
</evidence>
<evidence type="ECO:0000256" key="1">
    <source>
        <dbReference type="SAM" id="MobiDB-lite"/>
    </source>
</evidence>
<proteinExistence type="predicted"/>
<dbReference type="AlphaFoldDB" id="A0AAD6YBH2"/>
<protein>
    <submittedName>
        <fullName evidence="2">Uncharacterized protein</fullName>
    </submittedName>
</protein>
<gene>
    <name evidence="2" type="ORF">GGX14DRAFT_565781</name>
</gene>
<name>A0AAD6YBH2_9AGAR</name>
<organism evidence="2 3">
    <name type="scientific">Mycena pura</name>
    <dbReference type="NCBI Taxonomy" id="153505"/>
    <lineage>
        <taxon>Eukaryota</taxon>
        <taxon>Fungi</taxon>
        <taxon>Dikarya</taxon>
        <taxon>Basidiomycota</taxon>
        <taxon>Agaricomycotina</taxon>
        <taxon>Agaricomycetes</taxon>
        <taxon>Agaricomycetidae</taxon>
        <taxon>Agaricales</taxon>
        <taxon>Marasmiineae</taxon>
        <taxon>Mycenaceae</taxon>
        <taxon>Mycena</taxon>
    </lineage>
</organism>
<feature type="compositionally biased region" description="Basic and acidic residues" evidence="1">
    <location>
        <begin position="411"/>
        <end position="424"/>
    </location>
</feature>
<reference evidence="2" key="1">
    <citation type="submission" date="2023-03" db="EMBL/GenBank/DDBJ databases">
        <title>Massive genome expansion in bonnet fungi (Mycena s.s.) driven by repeated elements and novel gene families across ecological guilds.</title>
        <authorList>
            <consortium name="Lawrence Berkeley National Laboratory"/>
            <person name="Harder C.B."/>
            <person name="Miyauchi S."/>
            <person name="Viragh M."/>
            <person name="Kuo A."/>
            <person name="Thoen E."/>
            <person name="Andreopoulos B."/>
            <person name="Lu D."/>
            <person name="Skrede I."/>
            <person name="Drula E."/>
            <person name="Henrissat B."/>
            <person name="Morin E."/>
            <person name="Kohler A."/>
            <person name="Barry K."/>
            <person name="LaButti K."/>
            <person name="Morin E."/>
            <person name="Salamov A."/>
            <person name="Lipzen A."/>
            <person name="Mereny Z."/>
            <person name="Hegedus B."/>
            <person name="Baldrian P."/>
            <person name="Stursova M."/>
            <person name="Weitz H."/>
            <person name="Taylor A."/>
            <person name="Grigoriev I.V."/>
            <person name="Nagy L.G."/>
            <person name="Martin F."/>
            <person name="Kauserud H."/>
        </authorList>
    </citation>
    <scope>NUCLEOTIDE SEQUENCE</scope>
    <source>
        <strain evidence="2">9144</strain>
    </source>
</reference>
<feature type="region of interest" description="Disordered" evidence="1">
    <location>
        <begin position="411"/>
        <end position="465"/>
    </location>
</feature>
<feature type="compositionally biased region" description="Basic and acidic residues" evidence="1">
    <location>
        <begin position="431"/>
        <end position="441"/>
    </location>
</feature>